<dbReference type="Proteomes" id="UP000240294">
    <property type="component" value="Genome"/>
</dbReference>
<organism evidence="1 2">
    <name type="scientific">Klebsiella phage vB_Kpn_F48</name>
    <dbReference type="NCBI Taxonomy" id="2070028"/>
    <lineage>
        <taxon>Viruses</taxon>
        <taxon>Duplodnaviria</taxon>
        <taxon>Heunggongvirae</taxon>
        <taxon>Uroviricota</taxon>
        <taxon>Caudoviricetes</taxon>
        <taxon>Marfavirus</taxon>
        <taxon>Marfavirus F48</taxon>
    </lineage>
</organism>
<name>A0A2I6UFK5_9CAUD</name>
<proteinExistence type="predicted"/>
<sequence>MIKIEDAKVIIRCIVDECKVMFITMWPTAELGRIQIEFSIGSKVCFIKKGQYVHLQTKLKEIGVKITEDEASHMASVINQHLEIF</sequence>
<dbReference type="EMBL" id="MG746602">
    <property type="protein sequence ID" value="AUO78696.1"/>
    <property type="molecule type" value="Genomic_DNA"/>
</dbReference>
<accession>A0A2I6UFK5</accession>
<reference evidence="2" key="1">
    <citation type="submission" date="2018-01" db="EMBL/GenBank/DDBJ databases">
        <title>Direct submission.</title>
        <authorList>
            <person name="Ciacci N."/>
        </authorList>
    </citation>
    <scope>NUCLEOTIDE SEQUENCE [LARGE SCALE GENOMIC DNA]</scope>
</reference>
<keyword evidence="2" id="KW-1185">Reference proteome</keyword>
<evidence type="ECO:0000313" key="2">
    <source>
        <dbReference type="Proteomes" id="UP000240294"/>
    </source>
</evidence>
<evidence type="ECO:0000313" key="1">
    <source>
        <dbReference type="EMBL" id="AUO78696.1"/>
    </source>
</evidence>
<gene>
    <name evidence="1" type="ORF">vBKpnF48_71</name>
</gene>
<protein>
    <submittedName>
        <fullName evidence="1">Uncharacterized protein</fullName>
    </submittedName>
</protein>